<dbReference type="Proteomes" id="UP000034325">
    <property type="component" value="Unassembled WGS sequence"/>
</dbReference>
<dbReference type="PANTHER" id="PTHR48090:SF3">
    <property type="entry name" value="UNDECAPRENYL-PHOSPHATE 4-DEOXY-4-FORMAMIDO-L-ARABINOSE TRANSFERASE"/>
    <property type="match status" value="1"/>
</dbReference>
<dbReference type="GO" id="GO:0009103">
    <property type="term" value="P:lipopolysaccharide biosynthetic process"/>
    <property type="evidence" value="ECO:0007669"/>
    <property type="project" value="UniProtKB-KW"/>
</dbReference>
<keyword evidence="4" id="KW-0812">Transmembrane</keyword>
<evidence type="ECO:0000256" key="7">
    <source>
        <dbReference type="ARBA" id="ARBA00023136"/>
    </source>
</evidence>
<comment type="caution">
    <text evidence="9">The sequence shown here is derived from an EMBL/GenBank/DDBJ whole genome shotgun (WGS) entry which is preliminary data.</text>
</comment>
<keyword evidence="3 9" id="KW-0808">Transferase</keyword>
<evidence type="ECO:0000256" key="4">
    <source>
        <dbReference type="ARBA" id="ARBA00022692"/>
    </source>
</evidence>
<feature type="non-terminal residue" evidence="9">
    <location>
        <position position="70"/>
    </location>
</feature>
<dbReference type="InterPro" id="IPR001173">
    <property type="entry name" value="Glyco_trans_2-like"/>
</dbReference>
<dbReference type="Pfam" id="PF00535">
    <property type="entry name" value="Glycos_transf_2"/>
    <property type="match status" value="1"/>
</dbReference>
<gene>
    <name evidence="9" type="ORF">UT23_C0027G0001</name>
</gene>
<keyword evidence="7" id="KW-0472">Membrane</keyword>
<proteinExistence type="predicted"/>
<dbReference type="InterPro" id="IPR029044">
    <property type="entry name" value="Nucleotide-diphossugar_trans"/>
</dbReference>
<dbReference type="GO" id="GO:0099621">
    <property type="term" value="F:undecaprenyl-phosphate 4-deoxy-4-formamido-L-arabinose transferase activity"/>
    <property type="evidence" value="ECO:0007669"/>
    <property type="project" value="TreeGrafter"/>
</dbReference>
<accession>A0A0G0M027</accession>
<evidence type="ECO:0000256" key="3">
    <source>
        <dbReference type="ARBA" id="ARBA00022679"/>
    </source>
</evidence>
<evidence type="ECO:0000256" key="6">
    <source>
        <dbReference type="ARBA" id="ARBA00022989"/>
    </source>
</evidence>
<evidence type="ECO:0000313" key="10">
    <source>
        <dbReference type="Proteomes" id="UP000034325"/>
    </source>
</evidence>
<dbReference type="SUPFAM" id="SSF53448">
    <property type="entry name" value="Nucleotide-diphospho-sugar transferases"/>
    <property type="match status" value="1"/>
</dbReference>
<evidence type="ECO:0000256" key="5">
    <source>
        <dbReference type="ARBA" id="ARBA00022985"/>
    </source>
</evidence>
<keyword evidence="2" id="KW-0328">Glycosyltransferase</keyword>
<evidence type="ECO:0000256" key="1">
    <source>
        <dbReference type="ARBA" id="ARBA00022475"/>
    </source>
</evidence>
<evidence type="ECO:0000256" key="2">
    <source>
        <dbReference type="ARBA" id="ARBA00022676"/>
    </source>
</evidence>
<name>A0A0G0M027_9BACT</name>
<evidence type="ECO:0000313" key="9">
    <source>
        <dbReference type="EMBL" id="KKQ96652.1"/>
    </source>
</evidence>
<keyword evidence="1" id="KW-1003">Cell membrane</keyword>
<dbReference type="AlphaFoldDB" id="A0A0G0M027"/>
<protein>
    <submittedName>
        <fullName evidence="9">Glycosyltransferase</fullName>
    </submittedName>
</protein>
<organism evidence="9 10">
    <name type="scientific">Candidatus Woesebacteria bacterium GW2011_GWA1_39_12</name>
    <dbReference type="NCBI Taxonomy" id="1618549"/>
    <lineage>
        <taxon>Bacteria</taxon>
        <taxon>Candidatus Woeseibacteriota</taxon>
    </lineage>
</organism>
<dbReference type="GO" id="GO:0005886">
    <property type="term" value="C:plasma membrane"/>
    <property type="evidence" value="ECO:0007669"/>
    <property type="project" value="TreeGrafter"/>
</dbReference>
<keyword evidence="5" id="KW-0448">Lipopolysaccharide biosynthesis</keyword>
<dbReference type="Gene3D" id="3.90.550.10">
    <property type="entry name" value="Spore Coat Polysaccharide Biosynthesis Protein SpsA, Chain A"/>
    <property type="match status" value="1"/>
</dbReference>
<sequence length="70" mass="8091">MPRQKKRPSITIAVPAYNEEENIEWVIKDALKSLPKYFKDYELVVVDDGSTDKTGEIADRLAKKRKNLKV</sequence>
<feature type="domain" description="Glycosyltransferase 2-like" evidence="8">
    <location>
        <begin position="11"/>
        <end position="70"/>
    </location>
</feature>
<reference evidence="9 10" key="1">
    <citation type="journal article" date="2015" name="Nature">
        <title>rRNA introns, odd ribosomes, and small enigmatic genomes across a large radiation of phyla.</title>
        <authorList>
            <person name="Brown C.T."/>
            <person name="Hug L.A."/>
            <person name="Thomas B.C."/>
            <person name="Sharon I."/>
            <person name="Castelle C.J."/>
            <person name="Singh A."/>
            <person name="Wilkins M.J."/>
            <person name="Williams K.H."/>
            <person name="Banfield J.F."/>
        </authorList>
    </citation>
    <scope>NUCLEOTIDE SEQUENCE [LARGE SCALE GENOMIC DNA]</scope>
</reference>
<keyword evidence="6" id="KW-1133">Transmembrane helix</keyword>
<dbReference type="InterPro" id="IPR050256">
    <property type="entry name" value="Glycosyltransferase_2"/>
</dbReference>
<dbReference type="EMBL" id="LBWA01000027">
    <property type="protein sequence ID" value="KKQ96652.1"/>
    <property type="molecule type" value="Genomic_DNA"/>
</dbReference>
<dbReference type="PANTHER" id="PTHR48090">
    <property type="entry name" value="UNDECAPRENYL-PHOSPHATE 4-DEOXY-4-FORMAMIDO-L-ARABINOSE TRANSFERASE-RELATED"/>
    <property type="match status" value="1"/>
</dbReference>
<evidence type="ECO:0000259" key="8">
    <source>
        <dbReference type="Pfam" id="PF00535"/>
    </source>
</evidence>